<dbReference type="InterPro" id="IPR010043">
    <property type="entry name" value="UTase/UR"/>
</dbReference>
<sequence length="976" mass="115003">MKDFITILIEKTRDFGNHYRKHIQVVQKYYEDMRDRIEVNKKRELVHFLHPAYNFPEELKIVGAVAEGKEEKLKFIGTYFALHLLWMNRQLIEMLMMELLHSNHDRFSIYKNFMREAGNRFRFITATYLSELLKIFIKDIDPPAYAIMGVGTKSDQDDIDVGIIDDGSGDRVGFNRVIARINQEMLKYATSLHFHLSEHIGAQHYSASIDEYKKALKTELRDFVIINEMLGAALIIGDERLFNQFQKEIISRYFFSPKGDNKFHEGYLRGIVGEVRTLLAKPLVSGHINFKDDALRPIKSIISAKKTIFDIHKVNAWDIIDELRKFDLKRVGEYETLEQALTFVEIFRYLYQMLVAQDEEIIIDENSLKNIRKVARILGYTDIGSSSAERHLLVHYYEHITNLRKVIPILCDDIKDHLKTISNFIPLFDPIYSGNLAVDFIKKFKFFRGTSFWDDVLDVFKNTSALNRFVSDFQEFPTERQKDIVRSYIGWLKYDLYTLLTFLTLLGEGKNSFSIFKVLNQDFLRILKKNPEMIRNILFIFHRYPQLVNKYLGLNDSKDLIKLKSFLQERLYEEELRLIFDELINLINIHLTGSQFFKRYFNKVCERYPQVLRMLKNPRDLKEFAEGIYNVVNSMRTFTEKREKLGDYYDIEMVRVSIATLGGTPTQITNTEFIEFADQYMRTLYDICREEVDREFNRRIVTEDVLAIFASGGHAREQAFDDDYDLIVILNSEDPDLLNYSNRVVSKMNAEIIKRGTIPHHRFAEYFGRFVIKFQEIEELLSEERPDIFIEQSQILGARLIIGSRRFERDFLNSILQKKIFNRKEIYIKQMLKEIHSRHPTEKEFINSEIDIKECSGGLRDIEMLLLILKAYFEITEPVNSRLFELLSHKLPQLMDDLTILQNNFYFIKRIRDIYRLTIGASDSILTNNLSIIGSIIGISENNGLYNKLFEVLRETRGVIKRLLNQLFYKEYANGL</sequence>
<gene>
    <name evidence="4" type="ORF">ENX68_02375</name>
</gene>
<reference evidence="4" key="1">
    <citation type="journal article" date="2020" name="mSystems">
        <title>Genome- and Community-Level Interaction Insights into Carbon Utilization and Element Cycling Functions of Hydrothermarchaeota in Hydrothermal Sediment.</title>
        <authorList>
            <person name="Zhou Z."/>
            <person name="Liu Y."/>
            <person name="Xu W."/>
            <person name="Pan J."/>
            <person name="Luo Z.H."/>
            <person name="Li M."/>
        </authorList>
    </citation>
    <scope>NUCLEOTIDE SEQUENCE [LARGE SCALE GENOMIC DNA]</scope>
    <source>
        <strain evidence="4">SpSt-961</strain>
    </source>
</reference>
<dbReference type="InterPro" id="IPR013546">
    <property type="entry name" value="PII_UdlTrfase/GS_AdlTrfase"/>
</dbReference>
<organism evidence="4">
    <name type="scientific">candidate division WOR-3 bacterium</name>
    <dbReference type="NCBI Taxonomy" id="2052148"/>
    <lineage>
        <taxon>Bacteria</taxon>
        <taxon>Bacteria division WOR-3</taxon>
    </lineage>
</organism>
<dbReference type="EMBL" id="DTOZ01000060">
    <property type="protein sequence ID" value="HGE77833.1"/>
    <property type="molecule type" value="Genomic_DNA"/>
</dbReference>
<dbReference type="GO" id="GO:0008773">
    <property type="term" value="F:[protein-PII] uridylyltransferase activity"/>
    <property type="evidence" value="ECO:0007669"/>
    <property type="project" value="InterPro"/>
</dbReference>
<name>A0A7V3VTP8_UNCW3</name>
<accession>A0A7V3VTP8</accession>
<dbReference type="PANTHER" id="PTHR47320">
    <property type="entry name" value="BIFUNCTIONAL URIDYLYLTRANSFERASE/URIDYLYL-REMOVING ENZYME"/>
    <property type="match status" value="1"/>
</dbReference>
<dbReference type="PANTHER" id="PTHR47320:SF1">
    <property type="entry name" value="BIFUNCTIONAL URIDYLYLTRANSFERASE_URIDYLYL-REMOVING ENZYME"/>
    <property type="match status" value="1"/>
</dbReference>
<feature type="domain" description="PII-uridylyltransferase/Glutamine-synthetase adenylyltransferase" evidence="3">
    <location>
        <begin position="828"/>
        <end position="888"/>
    </location>
</feature>
<evidence type="ECO:0000256" key="2">
    <source>
        <dbReference type="ARBA" id="ARBA00022801"/>
    </source>
</evidence>
<keyword evidence="2" id="KW-0378">Hydrolase</keyword>
<proteinExistence type="predicted"/>
<dbReference type="Pfam" id="PF08335">
    <property type="entry name" value="GlnD_UR_UTase"/>
    <property type="match status" value="1"/>
</dbReference>
<comment type="caution">
    <text evidence="4">The sequence shown here is derived from an EMBL/GenBank/DDBJ whole genome shotgun (WGS) entry which is preliminary data.</text>
</comment>
<dbReference type="GO" id="GO:0016787">
    <property type="term" value="F:hydrolase activity"/>
    <property type="evidence" value="ECO:0007669"/>
    <property type="project" value="UniProtKB-KW"/>
</dbReference>
<evidence type="ECO:0000256" key="1">
    <source>
        <dbReference type="ARBA" id="ARBA00022679"/>
    </source>
</evidence>
<keyword evidence="1" id="KW-0808">Transferase</keyword>
<evidence type="ECO:0000259" key="3">
    <source>
        <dbReference type="Pfam" id="PF08335"/>
    </source>
</evidence>
<evidence type="ECO:0000313" key="4">
    <source>
        <dbReference type="EMBL" id="HGE77833.1"/>
    </source>
</evidence>
<protein>
    <recommendedName>
        <fullName evidence="3">PII-uridylyltransferase/Glutamine-synthetase adenylyltransferase domain-containing protein</fullName>
    </recommendedName>
</protein>
<dbReference type="AlphaFoldDB" id="A0A7V3VTP8"/>